<dbReference type="AlphaFoldDB" id="A0A314ZEE2"/>
<protein>
    <submittedName>
        <fullName evidence="2">Uncharacterized protein</fullName>
    </submittedName>
</protein>
<evidence type="ECO:0000313" key="2">
    <source>
        <dbReference type="EMBL" id="PQQ18205.1"/>
    </source>
</evidence>
<keyword evidence="1" id="KW-0472">Membrane</keyword>
<dbReference type="EMBL" id="PJQY01000118">
    <property type="protein sequence ID" value="PQQ18205.1"/>
    <property type="molecule type" value="Genomic_DNA"/>
</dbReference>
<keyword evidence="1" id="KW-0812">Transmembrane</keyword>
<name>A0A314ZEE2_PRUYE</name>
<reference evidence="2 3" key="1">
    <citation type="submission" date="2018-02" db="EMBL/GenBank/DDBJ databases">
        <title>Draft genome of wild Prunus yedoensis var. nudiflora.</title>
        <authorList>
            <person name="Baek S."/>
            <person name="Kim J.-H."/>
            <person name="Choi K."/>
            <person name="Kim G.-B."/>
            <person name="Cho A."/>
            <person name="Jang H."/>
            <person name="Shin C.-H."/>
            <person name="Yu H.-J."/>
            <person name="Mun J.-H."/>
        </authorList>
    </citation>
    <scope>NUCLEOTIDE SEQUENCE [LARGE SCALE GENOMIC DNA]</scope>
    <source>
        <strain evidence="3">cv. Jeju island</strain>
        <tissue evidence="2">Leaf</tissue>
    </source>
</reference>
<gene>
    <name evidence="2" type="ORF">Pyn_38089</name>
</gene>
<proteinExistence type="predicted"/>
<keyword evidence="3" id="KW-1185">Reference proteome</keyword>
<evidence type="ECO:0000256" key="1">
    <source>
        <dbReference type="SAM" id="Phobius"/>
    </source>
</evidence>
<dbReference type="Proteomes" id="UP000250321">
    <property type="component" value="Unassembled WGS sequence"/>
</dbReference>
<dbReference type="OrthoDB" id="10530458at2759"/>
<evidence type="ECO:0000313" key="3">
    <source>
        <dbReference type="Proteomes" id="UP000250321"/>
    </source>
</evidence>
<accession>A0A314ZEE2</accession>
<sequence>MTEPSNHSLVPSRVAIYVGVFLLRATMGLLGYCKVDRALLRPCLSLQHQALKYPERVETLGSALSSSMALQYIESFDENDTSATVKLLRDDRGGANAGRGLLET</sequence>
<organism evidence="2 3">
    <name type="scientific">Prunus yedoensis var. nudiflora</name>
    <dbReference type="NCBI Taxonomy" id="2094558"/>
    <lineage>
        <taxon>Eukaryota</taxon>
        <taxon>Viridiplantae</taxon>
        <taxon>Streptophyta</taxon>
        <taxon>Embryophyta</taxon>
        <taxon>Tracheophyta</taxon>
        <taxon>Spermatophyta</taxon>
        <taxon>Magnoliopsida</taxon>
        <taxon>eudicotyledons</taxon>
        <taxon>Gunneridae</taxon>
        <taxon>Pentapetalae</taxon>
        <taxon>rosids</taxon>
        <taxon>fabids</taxon>
        <taxon>Rosales</taxon>
        <taxon>Rosaceae</taxon>
        <taxon>Amygdaloideae</taxon>
        <taxon>Amygdaleae</taxon>
        <taxon>Prunus</taxon>
    </lineage>
</organism>
<comment type="caution">
    <text evidence="2">The sequence shown here is derived from an EMBL/GenBank/DDBJ whole genome shotgun (WGS) entry which is preliminary data.</text>
</comment>
<keyword evidence="1" id="KW-1133">Transmembrane helix</keyword>
<feature type="transmembrane region" description="Helical" evidence="1">
    <location>
        <begin position="14"/>
        <end position="32"/>
    </location>
</feature>